<keyword evidence="3" id="KW-1185">Reference proteome</keyword>
<dbReference type="Proteomes" id="UP000316639">
    <property type="component" value="Unassembled WGS sequence"/>
</dbReference>
<accession>A0A563EVY1</accession>
<comment type="caution">
    <text evidence="2">The sequence shown here is derived from an EMBL/GenBank/DDBJ whole genome shotgun (WGS) entry which is preliminary data.</text>
</comment>
<feature type="signal peptide" evidence="1">
    <location>
        <begin position="1"/>
        <end position="27"/>
    </location>
</feature>
<evidence type="ECO:0000256" key="1">
    <source>
        <dbReference type="SAM" id="SignalP"/>
    </source>
</evidence>
<dbReference type="AlphaFoldDB" id="A0A563EVY1"/>
<name>A0A563EVY1_9PSEU</name>
<sequence>MWSGIRRTLALTFALGAAVALTPAASASTAKIEVEVVVFNKGDYTAHLCGLDWLGGYCHSGVKSGESTTFTVYPRSHEDLVWSRVVVDKGGSAYAETVAAGDEVCFVAAGVAEDPTLEAVECE</sequence>
<gene>
    <name evidence="2" type="ORF">FKR81_13500</name>
</gene>
<organism evidence="2 3">
    <name type="scientific">Lentzea tibetensis</name>
    <dbReference type="NCBI Taxonomy" id="2591470"/>
    <lineage>
        <taxon>Bacteria</taxon>
        <taxon>Bacillati</taxon>
        <taxon>Actinomycetota</taxon>
        <taxon>Actinomycetes</taxon>
        <taxon>Pseudonocardiales</taxon>
        <taxon>Pseudonocardiaceae</taxon>
        <taxon>Lentzea</taxon>
    </lineage>
</organism>
<dbReference type="EMBL" id="VOBR01000007">
    <property type="protein sequence ID" value="TWP51860.1"/>
    <property type="molecule type" value="Genomic_DNA"/>
</dbReference>
<evidence type="ECO:0000313" key="3">
    <source>
        <dbReference type="Proteomes" id="UP000316639"/>
    </source>
</evidence>
<evidence type="ECO:0008006" key="4">
    <source>
        <dbReference type="Google" id="ProtNLM"/>
    </source>
</evidence>
<reference evidence="2 3" key="1">
    <citation type="submission" date="2019-07" db="EMBL/GenBank/DDBJ databases">
        <title>Lentzea xizangensis sp. nov., isolated from Qinghai-Tibetan Plateau Soils.</title>
        <authorList>
            <person name="Huang J."/>
        </authorList>
    </citation>
    <scope>NUCLEOTIDE SEQUENCE [LARGE SCALE GENOMIC DNA]</scope>
    <source>
        <strain evidence="2 3">FXJ1.1311</strain>
    </source>
</reference>
<evidence type="ECO:0000313" key="2">
    <source>
        <dbReference type="EMBL" id="TWP51860.1"/>
    </source>
</evidence>
<feature type="chain" id="PRO_5038611258" description="Secreted protein" evidence="1">
    <location>
        <begin position="28"/>
        <end position="123"/>
    </location>
</feature>
<protein>
    <recommendedName>
        <fullName evidence="4">Secreted protein</fullName>
    </recommendedName>
</protein>
<dbReference type="RefSeq" id="WP_146351709.1">
    <property type="nucleotide sequence ID" value="NZ_VOBR01000007.1"/>
</dbReference>
<keyword evidence="1" id="KW-0732">Signal</keyword>
<proteinExistence type="predicted"/>